<comment type="caution">
    <text evidence="1">The sequence shown here is derived from an EMBL/GenBank/DDBJ whole genome shotgun (WGS) entry which is preliminary data.</text>
</comment>
<accession>A0A0F0KRQ0</accession>
<name>A0A0F0KRQ0_9MICO</name>
<dbReference type="GO" id="GO:0000150">
    <property type="term" value="F:DNA strand exchange activity"/>
    <property type="evidence" value="ECO:0007669"/>
    <property type="project" value="InterPro"/>
</dbReference>
<dbReference type="GO" id="GO:0003677">
    <property type="term" value="F:DNA binding"/>
    <property type="evidence" value="ECO:0007669"/>
    <property type="project" value="InterPro"/>
</dbReference>
<organism evidence="1 2">
    <name type="scientific">Microbacterium azadirachtae</name>
    <dbReference type="NCBI Taxonomy" id="582680"/>
    <lineage>
        <taxon>Bacteria</taxon>
        <taxon>Bacillati</taxon>
        <taxon>Actinomycetota</taxon>
        <taxon>Actinomycetes</taxon>
        <taxon>Micrococcales</taxon>
        <taxon>Microbacteriaceae</taxon>
        <taxon>Microbacterium</taxon>
    </lineage>
</organism>
<dbReference type="InterPro" id="IPR036162">
    <property type="entry name" value="Resolvase-like_N_sf"/>
</dbReference>
<protein>
    <recommendedName>
        <fullName evidence="3">Resolvase/invertase-type recombinase catalytic domain-containing protein</fullName>
    </recommendedName>
</protein>
<gene>
    <name evidence="1" type="ORF">RL72_02015</name>
</gene>
<sequence>MDVERKRNVAVYVRVARARDIRRDTEAQRRDIERYCRENNLVVAATLRTTRQAVDRSSREMLRALAQLAFDASMGQGSDRGGRDAL</sequence>
<dbReference type="Proteomes" id="UP000033448">
    <property type="component" value="Unassembled WGS sequence"/>
</dbReference>
<keyword evidence="2" id="KW-1185">Reference proteome</keyword>
<reference evidence="1 2" key="1">
    <citation type="submission" date="2015-02" db="EMBL/GenBank/DDBJ databases">
        <title>Draft genome sequences of ten Microbacterium spp. with emphasis on heavy metal contaminated environments.</title>
        <authorList>
            <person name="Corretto E."/>
        </authorList>
    </citation>
    <scope>NUCLEOTIDE SEQUENCE [LARGE SCALE GENOMIC DNA]</scope>
    <source>
        <strain evidence="1 2">DSM 23848</strain>
    </source>
</reference>
<dbReference type="RefSeq" id="WP_045250688.1">
    <property type="nucleotide sequence ID" value="NZ_JYIT01000076.1"/>
</dbReference>
<evidence type="ECO:0008006" key="3">
    <source>
        <dbReference type="Google" id="ProtNLM"/>
    </source>
</evidence>
<evidence type="ECO:0000313" key="1">
    <source>
        <dbReference type="EMBL" id="KJL23592.1"/>
    </source>
</evidence>
<proteinExistence type="predicted"/>
<dbReference type="PATRIC" id="fig|582680.7.peg.2058"/>
<dbReference type="EMBL" id="JYIT01000076">
    <property type="protein sequence ID" value="KJL23592.1"/>
    <property type="molecule type" value="Genomic_DNA"/>
</dbReference>
<evidence type="ECO:0000313" key="2">
    <source>
        <dbReference type="Proteomes" id="UP000033448"/>
    </source>
</evidence>
<dbReference type="Gene3D" id="3.40.50.1390">
    <property type="entry name" value="Resolvase, N-terminal catalytic domain"/>
    <property type="match status" value="1"/>
</dbReference>
<dbReference type="AlphaFoldDB" id="A0A0F0KRQ0"/>